<dbReference type="Proteomes" id="UP000593580">
    <property type="component" value="Chromosome"/>
</dbReference>
<dbReference type="KEGG" id="spal:FM071_05080"/>
<dbReference type="PANTHER" id="PTHR43311:SF2">
    <property type="entry name" value="GLUTAMATE--TRNA LIGASE, MITOCHONDRIAL-RELATED"/>
    <property type="match status" value="1"/>
</dbReference>
<keyword evidence="3 7" id="KW-0547">Nucleotide-binding</keyword>
<dbReference type="Gene3D" id="3.40.50.620">
    <property type="entry name" value="HUPs"/>
    <property type="match status" value="1"/>
</dbReference>
<evidence type="ECO:0000256" key="3">
    <source>
        <dbReference type="ARBA" id="ARBA00022741"/>
    </source>
</evidence>
<accession>A0A7M1B7G9</accession>
<dbReference type="PRINTS" id="PR00987">
    <property type="entry name" value="TRNASYNTHGLU"/>
</dbReference>
<dbReference type="GO" id="GO:0004818">
    <property type="term" value="F:glutamate-tRNA ligase activity"/>
    <property type="evidence" value="ECO:0007669"/>
    <property type="project" value="TreeGrafter"/>
</dbReference>
<dbReference type="EMBL" id="CP041406">
    <property type="protein sequence ID" value="QOP45689.1"/>
    <property type="molecule type" value="Genomic_DNA"/>
</dbReference>
<gene>
    <name evidence="9" type="ORF">FM071_05080</name>
</gene>
<dbReference type="InterPro" id="IPR014729">
    <property type="entry name" value="Rossmann-like_a/b/a_fold"/>
</dbReference>
<evidence type="ECO:0000313" key="9">
    <source>
        <dbReference type="EMBL" id="QOP45689.1"/>
    </source>
</evidence>
<dbReference type="Pfam" id="PF00749">
    <property type="entry name" value="tRNA-synt_1c"/>
    <property type="match status" value="1"/>
</dbReference>
<evidence type="ECO:0000259" key="8">
    <source>
        <dbReference type="Pfam" id="PF00749"/>
    </source>
</evidence>
<evidence type="ECO:0000256" key="1">
    <source>
        <dbReference type="ARBA" id="ARBA00007894"/>
    </source>
</evidence>
<feature type="domain" description="Glutamyl/glutaminyl-tRNA synthetase class Ib catalytic" evidence="8">
    <location>
        <begin position="3"/>
        <end position="271"/>
    </location>
</feature>
<dbReference type="GO" id="GO:0005829">
    <property type="term" value="C:cytosol"/>
    <property type="evidence" value="ECO:0007669"/>
    <property type="project" value="TreeGrafter"/>
</dbReference>
<evidence type="ECO:0000256" key="7">
    <source>
        <dbReference type="RuleBase" id="RU363037"/>
    </source>
</evidence>
<protein>
    <submittedName>
        <fullName evidence="9">Glutamate--tRNA ligase</fullName>
        <ecNumber evidence="9">6.1.1.-</ecNumber>
    </submittedName>
</protein>
<dbReference type="InterPro" id="IPR008925">
    <property type="entry name" value="aa_tRNA-synth_I_cd-bd_sf"/>
</dbReference>
<dbReference type="InterPro" id="IPR020058">
    <property type="entry name" value="Glu/Gln-tRNA-synth_Ib_cat-dom"/>
</dbReference>
<dbReference type="InterPro" id="IPR000924">
    <property type="entry name" value="Glu/Gln-tRNA-synth"/>
</dbReference>
<keyword evidence="6 7" id="KW-0030">Aminoacyl-tRNA synthetase</keyword>
<dbReference type="SUPFAM" id="SSF52374">
    <property type="entry name" value="Nucleotidylyl transferase"/>
    <property type="match status" value="1"/>
</dbReference>
<dbReference type="GO" id="GO:0005524">
    <property type="term" value="F:ATP binding"/>
    <property type="evidence" value="ECO:0007669"/>
    <property type="project" value="UniProtKB-KW"/>
</dbReference>
<dbReference type="GO" id="GO:0000049">
    <property type="term" value="F:tRNA binding"/>
    <property type="evidence" value="ECO:0007669"/>
    <property type="project" value="InterPro"/>
</dbReference>
<evidence type="ECO:0000256" key="4">
    <source>
        <dbReference type="ARBA" id="ARBA00022840"/>
    </source>
</evidence>
<keyword evidence="10" id="KW-1185">Reference proteome</keyword>
<dbReference type="InterPro" id="IPR049940">
    <property type="entry name" value="GluQ/Sye"/>
</dbReference>
<keyword evidence="2 7" id="KW-0436">Ligase</keyword>
<proteinExistence type="inferred from homology"/>
<dbReference type="AlphaFoldDB" id="A0A7M1B7G9"/>
<name>A0A7M1B7G9_9BACT</name>
<dbReference type="SUPFAM" id="SSF48163">
    <property type="entry name" value="An anticodon-binding domain of class I aminoacyl-tRNA synthetases"/>
    <property type="match status" value="1"/>
</dbReference>
<sequence>MLRYAPDSQGEMNINDLRTALLNYIVSKQRDENFAIVIDDEDRQSPELLTLFSLEYSQIISKSQNARFHAAMALQLLHEKKAFNCFCSDEWIEKKRQEAHEAGKPYMYDDACANLPAELVIDNEHPFVVRIKRPESSNDSNSFDSFIILNRDKTSTPDFAAAVDDMLSDISFVITDEKNKINTLKQEHIRKQLGYNKTIEYVYIPEITGEELPTITSLLEEGFLPEAISNYLVSTVFEVDKEIFTLDDAIEFFDIDSISKSSEKFDKEQLKKINREHLRKMSNKELSRYVGFADADIGGLAKLYLDKVSTTKELKEKIKPVFETREVPQKLAKHYKEVTQVIKEDESHYDTYDAFANMLEQRTGLEESELAKIMSILLTNSQDAPELPEVYKHLKNYIGEIIKK</sequence>
<reference evidence="9 10" key="1">
    <citation type="submission" date="2019-07" db="EMBL/GenBank/DDBJ databases">
        <title>Sulfurimonas paralvinellae sp. nov., a novel mesophilic, hydrogen- and sulfur-oxidizing chemolithoautotroph within the Epsilonproteo- bacteria isolated from a deep-sea hydrothermal vent polychaete nest, reclassification of Thiomicrospira denitrificans as Sulfurimonas denitrificans comb. nov. and emended description of the genus Sulfurimonas.</title>
        <authorList>
            <person name="Wang S."/>
            <person name="Jiang L."/>
            <person name="Shao Z."/>
        </authorList>
    </citation>
    <scope>NUCLEOTIDE SEQUENCE [LARGE SCALE GENOMIC DNA]</scope>
    <source>
        <strain evidence="9 10">GO25</strain>
    </source>
</reference>
<comment type="similarity">
    <text evidence="1">Belongs to the class-I aminoacyl-tRNA synthetase family. Glutamate--tRNA ligase type 1 subfamily.</text>
</comment>
<evidence type="ECO:0000256" key="2">
    <source>
        <dbReference type="ARBA" id="ARBA00022598"/>
    </source>
</evidence>
<dbReference type="GO" id="GO:0006424">
    <property type="term" value="P:glutamyl-tRNA aminoacylation"/>
    <property type="evidence" value="ECO:0007669"/>
    <property type="project" value="TreeGrafter"/>
</dbReference>
<evidence type="ECO:0000256" key="5">
    <source>
        <dbReference type="ARBA" id="ARBA00022917"/>
    </source>
</evidence>
<dbReference type="RefSeq" id="WP_193111938.1">
    <property type="nucleotide sequence ID" value="NZ_CP041406.1"/>
</dbReference>
<keyword evidence="5 7" id="KW-0648">Protein biosynthesis</keyword>
<evidence type="ECO:0000313" key="10">
    <source>
        <dbReference type="Proteomes" id="UP000593580"/>
    </source>
</evidence>
<organism evidence="9 10">
    <name type="scientific">Sulfurimonas paralvinellae</name>
    <dbReference type="NCBI Taxonomy" id="317658"/>
    <lineage>
        <taxon>Bacteria</taxon>
        <taxon>Pseudomonadati</taxon>
        <taxon>Campylobacterota</taxon>
        <taxon>Epsilonproteobacteria</taxon>
        <taxon>Campylobacterales</taxon>
        <taxon>Sulfurimonadaceae</taxon>
        <taxon>Sulfurimonas</taxon>
    </lineage>
</organism>
<keyword evidence="4 7" id="KW-0067">ATP-binding</keyword>
<evidence type="ECO:0000256" key="6">
    <source>
        <dbReference type="ARBA" id="ARBA00023146"/>
    </source>
</evidence>
<dbReference type="PANTHER" id="PTHR43311">
    <property type="entry name" value="GLUTAMATE--TRNA LIGASE"/>
    <property type="match status" value="1"/>
</dbReference>
<dbReference type="EC" id="6.1.1.-" evidence="9"/>